<organism evidence="6 7">
    <name type="scientific">Ceratopteris richardii</name>
    <name type="common">Triangle waterfern</name>
    <dbReference type="NCBI Taxonomy" id="49495"/>
    <lineage>
        <taxon>Eukaryota</taxon>
        <taxon>Viridiplantae</taxon>
        <taxon>Streptophyta</taxon>
        <taxon>Embryophyta</taxon>
        <taxon>Tracheophyta</taxon>
        <taxon>Polypodiopsida</taxon>
        <taxon>Polypodiidae</taxon>
        <taxon>Polypodiales</taxon>
        <taxon>Pteridineae</taxon>
        <taxon>Pteridaceae</taxon>
        <taxon>Parkerioideae</taxon>
        <taxon>Ceratopteris</taxon>
    </lineage>
</organism>
<name>A0A8T2SYJ4_CERRI</name>
<dbReference type="PROSITE" id="PS50106">
    <property type="entry name" value="PDZ"/>
    <property type="match status" value="1"/>
</dbReference>
<dbReference type="Proteomes" id="UP000825935">
    <property type="component" value="Chromosome 16"/>
</dbReference>
<evidence type="ECO:0000313" key="7">
    <source>
        <dbReference type="Proteomes" id="UP000825935"/>
    </source>
</evidence>
<dbReference type="PANTHER" id="PTHR32060:SF28">
    <property type="entry name" value="PEPTIDASE S41 FAMILY PROTEIN"/>
    <property type="match status" value="1"/>
</dbReference>
<dbReference type="InterPro" id="IPR001478">
    <property type="entry name" value="PDZ"/>
</dbReference>
<evidence type="ECO:0000259" key="5">
    <source>
        <dbReference type="PROSITE" id="PS50106"/>
    </source>
</evidence>
<keyword evidence="3" id="KW-0378">Hydrolase</keyword>
<comment type="similarity">
    <text evidence="1">Belongs to the peptidase S41A family.</text>
</comment>
<feature type="domain" description="PDZ" evidence="5">
    <location>
        <begin position="302"/>
        <end position="379"/>
    </location>
</feature>
<evidence type="ECO:0000256" key="4">
    <source>
        <dbReference type="ARBA" id="ARBA00022825"/>
    </source>
</evidence>
<reference evidence="6" key="1">
    <citation type="submission" date="2021-08" db="EMBL/GenBank/DDBJ databases">
        <title>WGS assembly of Ceratopteris richardii.</title>
        <authorList>
            <person name="Marchant D.B."/>
            <person name="Chen G."/>
            <person name="Jenkins J."/>
            <person name="Shu S."/>
            <person name="Leebens-Mack J."/>
            <person name="Grimwood J."/>
            <person name="Schmutz J."/>
            <person name="Soltis P."/>
            <person name="Soltis D."/>
            <person name="Chen Z.-H."/>
        </authorList>
    </citation>
    <scope>NUCLEOTIDE SEQUENCE</scope>
    <source>
        <strain evidence="6">Whitten #5841</strain>
        <tissue evidence="6">Leaf</tissue>
    </source>
</reference>
<protein>
    <recommendedName>
        <fullName evidence="5">PDZ domain-containing protein</fullName>
    </recommendedName>
</protein>
<dbReference type="PANTHER" id="PTHR32060">
    <property type="entry name" value="TAIL-SPECIFIC PROTEASE"/>
    <property type="match status" value="1"/>
</dbReference>
<dbReference type="SMART" id="SM00228">
    <property type="entry name" value="PDZ"/>
    <property type="match status" value="1"/>
</dbReference>
<dbReference type="SMART" id="SM00245">
    <property type="entry name" value="TSPc"/>
    <property type="match status" value="1"/>
</dbReference>
<dbReference type="EMBL" id="CM035421">
    <property type="protein sequence ID" value="KAH7387158.1"/>
    <property type="molecule type" value="Genomic_DNA"/>
</dbReference>
<dbReference type="OrthoDB" id="43580at2759"/>
<keyword evidence="2" id="KW-0645">Protease</keyword>
<dbReference type="InterPro" id="IPR005151">
    <property type="entry name" value="Tail-specific_protease"/>
</dbReference>
<evidence type="ECO:0000256" key="3">
    <source>
        <dbReference type="ARBA" id="ARBA00022801"/>
    </source>
</evidence>
<accession>A0A8T2SYJ4</accession>
<dbReference type="Gene3D" id="3.90.226.10">
    <property type="entry name" value="2-enoyl-CoA Hydratase, Chain A, domain 1"/>
    <property type="match status" value="1"/>
</dbReference>
<proteinExistence type="inferred from homology"/>
<dbReference type="OMA" id="RLHYFTH"/>
<evidence type="ECO:0000256" key="1">
    <source>
        <dbReference type="ARBA" id="ARBA00009179"/>
    </source>
</evidence>
<dbReference type="Pfam" id="PF17820">
    <property type="entry name" value="PDZ_6"/>
    <property type="match status" value="1"/>
</dbReference>
<keyword evidence="4" id="KW-0720">Serine protease</keyword>
<dbReference type="InterPro" id="IPR029045">
    <property type="entry name" value="ClpP/crotonase-like_dom_sf"/>
</dbReference>
<evidence type="ECO:0000313" key="6">
    <source>
        <dbReference type="EMBL" id="KAH7387158.1"/>
    </source>
</evidence>
<dbReference type="GO" id="GO:0006508">
    <property type="term" value="P:proteolysis"/>
    <property type="evidence" value="ECO:0007669"/>
    <property type="project" value="UniProtKB-KW"/>
</dbReference>
<gene>
    <name evidence="6" type="ORF">KP509_16G008500</name>
</gene>
<dbReference type="GO" id="GO:0004175">
    <property type="term" value="F:endopeptidase activity"/>
    <property type="evidence" value="ECO:0007669"/>
    <property type="project" value="TreeGrafter"/>
</dbReference>
<evidence type="ECO:0000256" key="2">
    <source>
        <dbReference type="ARBA" id="ARBA00022670"/>
    </source>
</evidence>
<dbReference type="CDD" id="cd07560">
    <property type="entry name" value="Peptidase_S41_CPP"/>
    <property type="match status" value="1"/>
</dbReference>
<dbReference type="InterPro" id="IPR004447">
    <property type="entry name" value="Peptidase_S41A"/>
</dbReference>
<dbReference type="SUPFAM" id="SSF52096">
    <property type="entry name" value="ClpP/crotonase"/>
    <property type="match status" value="1"/>
</dbReference>
<dbReference type="AlphaFoldDB" id="A0A8T2SYJ4"/>
<comment type="caution">
    <text evidence="6">The sequence shown here is derived from an EMBL/GenBank/DDBJ whole genome shotgun (WGS) entry which is preliminary data.</text>
</comment>
<dbReference type="Gene3D" id="2.30.42.10">
    <property type="match status" value="1"/>
</dbReference>
<dbReference type="InterPro" id="IPR036034">
    <property type="entry name" value="PDZ_sf"/>
</dbReference>
<dbReference type="GO" id="GO:0008236">
    <property type="term" value="F:serine-type peptidase activity"/>
    <property type="evidence" value="ECO:0007669"/>
    <property type="project" value="UniProtKB-KW"/>
</dbReference>
<keyword evidence="7" id="KW-1185">Reference proteome</keyword>
<dbReference type="Gene3D" id="3.30.750.44">
    <property type="match status" value="1"/>
</dbReference>
<dbReference type="SUPFAM" id="SSF50156">
    <property type="entry name" value="PDZ domain-like"/>
    <property type="match status" value="1"/>
</dbReference>
<dbReference type="Pfam" id="PF03572">
    <property type="entry name" value="Peptidase_S41"/>
    <property type="match status" value="1"/>
</dbReference>
<sequence length="677" mass="76015">MQQQHQQQFCISFSGLVRIGASKGAYRRPVAKHFLSLEQGTNDHASSKSYAIRLVEHVRPLRAEGSDADVSGLRIFMLGAMASIITCLPFHSIAAGAFPEGPLDIVSRSITYPCTSQQELDTGFCLDLREWQKKLECENGRTGIVSKRHDFPKYSVSNHQSLEKIFGERFGEGYRTDYEQIIQEHDDLNQKRDMFTGDAWMGMMRLQKYNDLLDALEEKEKLCGDCIRNRRLLEQVWQTVSNEYFDQYGRFSQAEWAGYLFETLDKAGGLLHSKAETYRAAKSMVSSLEDRYSSFLTPEEYRIALHRPIQSELKYLAYQYTGVGMEIGKRHPEGGFEIIAPFAGSPAEEVGILGGERLLSVDDLSVDSLTADEAVTLLRGPIGSLVELEVIDAKPSAISHRLVLERRALPLPPLRMQMVNAKNGRLIAYMRLHYFSHNATKAMASAIREGESLGVDGYVLDLRNNPGGVYEEAIAMAALWLDCTHCSISETVRTVGYDVDDFTYIAGELPETIFLRHPGVLTHAPLVIISNKNSASASEVLIGALHDNGRSIVLGEKTFGKGVVQVNILVYTFSFLKEYYFPMDDGSGLKLTVAKYLTPKRYDISKQGGLVPDKFCSDYPHAKGIFDKCITQAVADVQDIIDKQQKEYIRKGLRIFSPMPYRWLPLDEGRLHSKGTY</sequence>
<dbReference type="CDD" id="cd06782">
    <property type="entry name" value="cpPDZ_CPP-like"/>
    <property type="match status" value="1"/>
</dbReference>
<dbReference type="InterPro" id="IPR041489">
    <property type="entry name" value="PDZ_6"/>
</dbReference>